<keyword evidence="3" id="KW-1185">Reference proteome</keyword>
<comment type="caution">
    <text evidence="2">The sequence shown here is derived from an EMBL/GenBank/DDBJ whole genome shotgun (WGS) entry which is preliminary data.</text>
</comment>
<keyword evidence="1" id="KW-1133">Transmembrane helix</keyword>
<proteinExistence type="predicted"/>
<organism evidence="2 3">
    <name type="scientific">Cystobacter fuscus (strain ATCC 25194 / DSM 2262 / NBRC 100088 / M29)</name>
    <dbReference type="NCBI Taxonomy" id="1242864"/>
    <lineage>
        <taxon>Bacteria</taxon>
        <taxon>Pseudomonadati</taxon>
        <taxon>Myxococcota</taxon>
        <taxon>Myxococcia</taxon>
        <taxon>Myxococcales</taxon>
        <taxon>Cystobacterineae</taxon>
        <taxon>Archangiaceae</taxon>
        <taxon>Cystobacter</taxon>
    </lineage>
</organism>
<keyword evidence="1" id="KW-0472">Membrane</keyword>
<keyword evidence="1" id="KW-0812">Transmembrane</keyword>
<dbReference type="RefSeq" id="WP_002621138.1">
    <property type="nucleotide sequence ID" value="NZ_ANAH02000007.1"/>
</dbReference>
<accession>S9QM83</accession>
<reference evidence="2" key="1">
    <citation type="submission" date="2013-05" db="EMBL/GenBank/DDBJ databases">
        <title>Genome assembly of Cystobacter fuscus DSM 2262.</title>
        <authorList>
            <person name="Sharma G."/>
            <person name="Khatri I."/>
            <person name="Kaur C."/>
            <person name="Mayilraj S."/>
            <person name="Subramanian S."/>
        </authorList>
    </citation>
    <scope>NUCLEOTIDE SEQUENCE [LARGE SCALE GENOMIC DNA]</scope>
    <source>
        <strain evidence="2">DSM 2262</strain>
    </source>
</reference>
<gene>
    <name evidence="2" type="ORF">D187_008592</name>
</gene>
<feature type="transmembrane region" description="Helical" evidence="1">
    <location>
        <begin position="12"/>
        <end position="35"/>
    </location>
</feature>
<name>S9QM83_CYSF2</name>
<dbReference type="AlphaFoldDB" id="S9QM83"/>
<protein>
    <submittedName>
        <fullName evidence="2">Uncharacterized protein</fullName>
    </submittedName>
</protein>
<evidence type="ECO:0000313" key="2">
    <source>
        <dbReference type="EMBL" id="EPX62404.1"/>
    </source>
</evidence>
<sequence length="51" mass="5526">MPIMGIIPPIIGIWFMPPIIGMGMGIMPPIIGIWFMPPIIGFIPDCMGMGI</sequence>
<evidence type="ECO:0000313" key="3">
    <source>
        <dbReference type="Proteomes" id="UP000011682"/>
    </source>
</evidence>
<dbReference type="Proteomes" id="UP000011682">
    <property type="component" value="Unassembled WGS sequence"/>
</dbReference>
<dbReference type="EMBL" id="ANAH02000007">
    <property type="protein sequence ID" value="EPX62404.1"/>
    <property type="molecule type" value="Genomic_DNA"/>
</dbReference>
<evidence type="ECO:0000256" key="1">
    <source>
        <dbReference type="SAM" id="Phobius"/>
    </source>
</evidence>